<dbReference type="InterPro" id="IPR016161">
    <property type="entry name" value="Ald_DH/histidinol_DH"/>
</dbReference>
<feature type="active site" description="Proton acceptor" evidence="5 7">
    <location>
        <position position="328"/>
    </location>
</feature>
<accession>A0A0N0LU61</accession>
<evidence type="ECO:0000256" key="8">
    <source>
        <dbReference type="PIRSR" id="PIRSR000099-3"/>
    </source>
</evidence>
<feature type="binding site" evidence="5 9">
    <location>
        <position position="362"/>
    </location>
    <ligand>
        <name>Zn(2+)</name>
        <dbReference type="ChEBI" id="CHEBI:29105"/>
    </ligand>
</feature>
<dbReference type="SUPFAM" id="SSF53720">
    <property type="entry name" value="ALDH-like"/>
    <property type="match status" value="1"/>
</dbReference>
<name>A0A0N0LU61_9HELI</name>
<feature type="binding site" evidence="5 9">
    <location>
        <position position="421"/>
    </location>
    <ligand>
        <name>Zn(2+)</name>
        <dbReference type="ChEBI" id="CHEBI:29105"/>
    </ligand>
</feature>
<dbReference type="FunFam" id="3.40.50.1980:FF:000026">
    <property type="entry name" value="Histidinol dehydrogenase"/>
    <property type="match status" value="1"/>
</dbReference>
<dbReference type="PANTHER" id="PTHR21256">
    <property type="entry name" value="HISTIDINOL DEHYDROGENASE HDH"/>
    <property type="match status" value="1"/>
</dbReference>
<evidence type="ECO:0000256" key="7">
    <source>
        <dbReference type="PIRSR" id="PIRSR000099-1"/>
    </source>
</evidence>
<dbReference type="GO" id="GO:0005829">
    <property type="term" value="C:cytosol"/>
    <property type="evidence" value="ECO:0007669"/>
    <property type="project" value="TreeGrafter"/>
</dbReference>
<dbReference type="Gene3D" id="1.20.5.1300">
    <property type="match status" value="1"/>
</dbReference>
<gene>
    <name evidence="5" type="primary">hisD</name>
    <name evidence="11" type="ORF">HPU229334_04710</name>
</gene>
<feature type="active site" description="Proton acceptor" evidence="5 7">
    <location>
        <position position="329"/>
    </location>
</feature>
<dbReference type="InterPro" id="IPR022695">
    <property type="entry name" value="Histidinol_DH_monofunct"/>
</dbReference>
<feature type="binding site" evidence="5 8">
    <location>
        <position position="238"/>
    </location>
    <ligand>
        <name>substrate</name>
    </ligand>
</feature>
<dbReference type="PANTHER" id="PTHR21256:SF2">
    <property type="entry name" value="HISTIDINE BIOSYNTHESIS TRIFUNCTIONAL PROTEIN"/>
    <property type="match status" value="1"/>
</dbReference>
<dbReference type="PROSITE" id="PS00611">
    <property type="entry name" value="HISOL_DEHYDROGENASE"/>
    <property type="match status" value="1"/>
</dbReference>
<comment type="caution">
    <text evidence="11">The sequence shown here is derived from an EMBL/GenBank/DDBJ whole genome shotgun (WGS) entry which is preliminary data.</text>
</comment>
<feature type="binding site" evidence="5 9">
    <location>
        <position position="263"/>
    </location>
    <ligand>
        <name>Zn(2+)</name>
        <dbReference type="ChEBI" id="CHEBI:29105"/>
    </ligand>
</feature>
<comment type="caution">
    <text evidence="5">Lacks conserved residue(s) required for the propagation of feature annotation.</text>
</comment>
<dbReference type="AlphaFoldDB" id="A0A0N0LU61"/>
<evidence type="ECO:0000256" key="1">
    <source>
        <dbReference type="ARBA" id="ARBA00010178"/>
    </source>
</evidence>
<reference evidence="11 12" key="1">
    <citation type="submission" date="2014-06" db="EMBL/GenBank/DDBJ databases">
        <title>Helicobacter pullorum isolates in fresh chicken meat - phenotypic and genotypic features.</title>
        <authorList>
            <person name="Borges V."/>
            <person name="Santos A."/>
            <person name="Correia C.B."/>
            <person name="Saraiva M."/>
            <person name="Menard A."/>
            <person name="Vieira L."/>
            <person name="Sampaio D.A."/>
            <person name="Gomes J.P."/>
            <person name="Oleastro M."/>
        </authorList>
    </citation>
    <scope>NUCLEOTIDE SEQUENCE [LARGE SCALE GENOMIC DNA]</scope>
    <source>
        <strain evidence="11 12">229334/12</strain>
    </source>
</reference>
<dbReference type="GO" id="GO:0004399">
    <property type="term" value="F:histidinol dehydrogenase activity"/>
    <property type="evidence" value="ECO:0007669"/>
    <property type="project" value="UniProtKB-UniRule"/>
</dbReference>
<evidence type="ECO:0000256" key="4">
    <source>
        <dbReference type="ARBA" id="ARBA00023002"/>
    </source>
</evidence>
<dbReference type="GO" id="GO:0008270">
    <property type="term" value="F:zinc ion binding"/>
    <property type="evidence" value="ECO:0007669"/>
    <property type="project" value="UniProtKB-UniRule"/>
</dbReference>
<dbReference type="NCBIfam" id="TIGR00069">
    <property type="entry name" value="hisD"/>
    <property type="match status" value="1"/>
</dbReference>
<dbReference type="EC" id="1.1.1.23" evidence="5"/>
<evidence type="ECO:0000256" key="6">
    <source>
        <dbReference type="PIRNR" id="PIRNR000099"/>
    </source>
</evidence>
<feature type="binding site" evidence="5 9">
    <location>
        <position position="260"/>
    </location>
    <ligand>
        <name>Zn(2+)</name>
        <dbReference type="ChEBI" id="CHEBI:29105"/>
    </ligand>
</feature>
<keyword evidence="5" id="KW-0368">Histidine biosynthesis</keyword>
<keyword evidence="5" id="KW-0520">NAD</keyword>
<keyword evidence="4 5" id="KW-0560">Oxidoreductase</keyword>
<evidence type="ECO:0000313" key="12">
    <source>
        <dbReference type="Proteomes" id="UP000037997"/>
    </source>
</evidence>
<dbReference type="Gene3D" id="3.40.50.1980">
    <property type="entry name" value="Nitrogenase molybdenum iron protein domain"/>
    <property type="match status" value="2"/>
</dbReference>
<dbReference type="Proteomes" id="UP000037997">
    <property type="component" value="Unassembled WGS sequence"/>
</dbReference>
<dbReference type="CDD" id="cd06572">
    <property type="entry name" value="Histidinol_dh"/>
    <property type="match status" value="1"/>
</dbReference>
<dbReference type="UniPathway" id="UPA00031">
    <property type="reaction ID" value="UER00014"/>
</dbReference>
<protein>
    <recommendedName>
        <fullName evidence="5">Histidinol dehydrogenase</fullName>
        <shortName evidence="5">HDH</shortName>
        <ecNumber evidence="5">1.1.1.23</ecNumber>
    </recommendedName>
</protein>
<evidence type="ECO:0000256" key="5">
    <source>
        <dbReference type="HAMAP-Rule" id="MF_01024"/>
    </source>
</evidence>
<dbReference type="GO" id="GO:0051287">
    <property type="term" value="F:NAD binding"/>
    <property type="evidence" value="ECO:0007669"/>
    <property type="project" value="InterPro"/>
</dbReference>
<comment type="similarity">
    <text evidence="1 5 6 10">Belongs to the histidinol dehydrogenase family.</text>
</comment>
<comment type="pathway">
    <text evidence="5">Amino-acid biosynthesis; L-histidine biosynthesis; L-histidine from 5-phospho-alpha-D-ribose 1-diphosphate: step 9/9.</text>
</comment>
<dbReference type="EMBL" id="JNOC01000022">
    <property type="protein sequence ID" value="KPH56029.1"/>
    <property type="molecule type" value="Genomic_DNA"/>
</dbReference>
<feature type="binding site" evidence="5 8">
    <location>
        <position position="329"/>
    </location>
    <ligand>
        <name>substrate</name>
    </ligand>
</feature>
<comment type="catalytic activity">
    <reaction evidence="5">
        <text>L-histidinol + 2 NAD(+) + H2O = L-histidine + 2 NADH + 3 H(+)</text>
        <dbReference type="Rhea" id="RHEA:20641"/>
        <dbReference type="ChEBI" id="CHEBI:15377"/>
        <dbReference type="ChEBI" id="CHEBI:15378"/>
        <dbReference type="ChEBI" id="CHEBI:57540"/>
        <dbReference type="ChEBI" id="CHEBI:57595"/>
        <dbReference type="ChEBI" id="CHEBI:57699"/>
        <dbReference type="ChEBI" id="CHEBI:57945"/>
        <dbReference type="EC" id="1.1.1.23"/>
    </reaction>
</comment>
<comment type="function">
    <text evidence="5">Catalyzes the sequential NAD-dependent oxidations of L-histidinol to L-histidinaldehyde and then to L-histidine.</text>
</comment>
<dbReference type="InterPro" id="IPR012131">
    <property type="entry name" value="Hstdl_DH"/>
</dbReference>
<comment type="cofactor">
    <cofactor evidence="5 9">
        <name>Zn(2+)</name>
        <dbReference type="ChEBI" id="CHEBI:29105"/>
    </cofactor>
    <text evidence="5 9">Binds 1 zinc ion per subunit.</text>
</comment>
<dbReference type="PATRIC" id="fig|35818.11.peg.936"/>
<dbReference type="Pfam" id="PF00815">
    <property type="entry name" value="Histidinol_dh"/>
    <property type="match status" value="1"/>
</dbReference>
<feature type="binding site" evidence="5 8">
    <location>
        <position position="416"/>
    </location>
    <ligand>
        <name>substrate</name>
    </ligand>
</feature>
<sequence length="435" mass="47690">MIATFSTQDLDFKSRFGELLKRGAMDICNVEERVKNLLYEIKENGENAIVSHIAKFDLWNPKNLEELKITQDSMQKAYESLQKPLKDSLQKAYERIFAFHSKQKPKTWLDFEENGSILGQKVNPVDRAGLYIPGGKAAYPSSLLMNAIPAIVAGVKEIVVCTPTPNNEVNELLLAAMYLCGIKEVYKVGGASAVGMMAYGCGSVKKVDVITGPGNIYVATAKKLVFGEVNIDMIAGPSEIGILATSQARVEYLAWDLLSQAEHDEMASSILITPCEKLAKEVALKIEECLQTLPRKEITAKSINERGAIIITKDINEAISLMNEIAPEHLELLVENPLEVLPKIKHAGAIFIGENTPEPIGDYIAGPNHTLPTGGSAKFFSPLGVEHFMKKSSIISFSKQGIIELGRECGILAHTEGLDAHRNSVLARLEDKNKE</sequence>
<feature type="binding site" evidence="5 8">
    <location>
        <position position="421"/>
    </location>
    <ligand>
        <name>substrate</name>
    </ligand>
</feature>
<dbReference type="STRING" id="35818.HPU229336_00315"/>
<dbReference type="InterPro" id="IPR001692">
    <property type="entry name" value="Histidinol_DH_CS"/>
</dbReference>
<dbReference type="PRINTS" id="PR00083">
    <property type="entry name" value="HOLDHDRGNASE"/>
</dbReference>
<keyword evidence="2 5" id="KW-0479">Metal-binding</keyword>
<keyword evidence="3 5" id="KW-0862">Zinc</keyword>
<proteinExistence type="inferred from homology"/>
<organism evidence="11 12">
    <name type="scientific">Helicobacter pullorum</name>
    <dbReference type="NCBI Taxonomy" id="35818"/>
    <lineage>
        <taxon>Bacteria</taxon>
        <taxon>Pseudomonadati</taxon>
        <taxon>Campylobacterota</taxon>
        <taxon>Epsilonproteobacteria</taxon>
        <taxon>Campylobacterales</taxon>
        <taxon>Helicobacteraceae</taxon>
        <taxon>Helicobacter</taxon>
    </lineage>
</organism>
<dbReference type="PIRSF" id="PIRSF000099">
    <property type="entry name" value="Histidinol_dh"/>
    <property type="match status" value="1"/>
</dbReference>
<dbReference type="GO" id="GO:0000105">
    <property type="term" value="P:L-histidine biosynthetic process"/>
    <property type="evidence" value="ECO:0007669"/>
    <property type="project" value="UniProtKB-UniRule"/>
</dbReference>
<evidence type="ECO:0000256" key="9">
    <source>
        <dbReference type="PIRSR" id="PIRSR000099-4"/>
    </source>
</evidence>
<feature type="binding site" evidence="5 8">
    <location>
        <position position="362"/>
    </location>
    <ligand>
        <name>substrate</name>
    </ligand>
</feature>
<dbReference type="FunFam" id="3.40.50.1980:FF:000001">
    <property type="entry name" value="Histidinol dehydrogenase"/>
    <property type="match status" value="1"/>
</dbReference>
<dbReference type="RefSeq" id="WP_054197810.1">
    <property type="nucleotide sequence ID" value="NZ_JNOC01000022.1"/>
</dbReference>
<evidence type="ECO:0000313" key="11">
    <source>
        <dbReference type="EMBL" id="KPH56029.1"/>
    </source>
</evidence>
<feature type="binding site" evidence="5 8">
    <location>
        <position position="263"/>
    </location>
    <ligand>
        <name>substrate</name>
    </ligand>
</feature>
<evidence type="ECO:0000256" key="10">
    <source>
        <dbReference type="RuleBase" id="RU004175"/>
    </source>
</evidence>
<feature type="binding site" evidence="5 8">
    <location>
        <position position="260"/>
    </location>
    <ligand>
        <name>substrate</name>
    </ligand>
</feature>
<keyword evidence="5" id="KW-0028">Amino-acid biosynthesis</keyword>
<evidence type="ECO:0000256" key="3">
    <source>
        <dbReference type="ARBA" id="ARBA00022833"/>
    </source>
</evidence>
<evidence type="ECO:0000256" key="2">
    <source>
        <dbReference type="ARBA" id="ARBA00022723"/>
    </source>
</evidence>
<dbReference type="HAMAP" id="MF_01024">
    <property type="entry name" value="HisD"/>
    <property type="match status" value="1"/>
</dbReference>